<dbReference type="InterPro" id="IPR008715">
    <property type="entry name" value="SAM-MeTfrase_NodS-like"/>
</dbReference>
<proteinExistence type="predicted"/>
<evidence type="ECO:0000313" key="2">
    <source>
        <dbReference type="Proteomes" id="UP000178953"/>
    </source>
</evidence>
<dbReference type="GO" id="GO:0009312">
    <property type="term" value="P:oligosaccharide biosynthetic process"/>
    <property type="evidence" value="ECO:0007669"/>
    <property type="project" value="InterPro"/>
</dbReference>
<dbReference type="CDD" id="cd02440">
    <property type="entry name" value="AdoMet_MTases"/>
    <property type="match status" value="1"/>
</dbReference>
<reference evidence="1 2" key="1">
    <citation type="submission" date="2016-09" db="EMBL/GenBank/DDBJ databases">
        <title>genome sequence of Mycobacterium sp. 739 SCH.</title>
        <authorList>
            <person name="Greninger A.L."/>
            <person name="Qin X."/>
            <person name="Jerome K."/>
            <person name="Vora S."/>
            <person name="Quinn K."/>
        </authorList>
    </citation>
    <scope>NUCLEOTIDE SEQUENCE [LARGE SCALE GENOMIC DNA]</scope>
    <source>
        <strain evidence="1 2">SCH</strain>
    </source>
</reference>
<evidence type="ECO:0000313" key="1">
    <source>
        <dbReference type="EMBL" id="OFJ55811.1"/>
    </source>
</evidence>
<gene>
    <name evidence="1" type="ORF">BEL07_00595</name>
</gene>
<comment type="caution">
    <text evidence="1">The sequence shown here is derived from an EMBL/GenBank/DDBJ whole genome shotgun (WGS) entry which is preliminary data.</text>
</comment>
<dbReference type="GO" id="GO:0008757">
    <property type="term" value="F:S-adenosylmethionine-dependent methyltransferase activity"/>
    <property type="evidence" value="ECO:0007669"/>
    <property type="project" value="InterPro"/>
</dbReference>
<dbReference type="Proteomes" id="UP000178953">
    <property type="component" value="Unassembled WGS sequence"/>
</dbReference>
<organism evidence="1 2">
    <name type="scientific">Mycolicibacterium grossiae</name>
    <dbReference type="NCBI Taxonomy" id="1552759"/>
    <lineage>
        <taxon>Bacteria</taxon>
        <taxon>Bacillati</taxon>
        <taxon>Actinomycetota</taxon>
        <taxon>Actinomycetes</taxon>
        <taxon>Mycobacteriales</taxon>
        <taxon>Mycobacteriaceae</taxon>
        <taxon>Mycolicibacterium</taxon>
    </lineage>
</organism>
<dbReference type="InterPro" id="IPR029063">
    <property type="entry name" value="SAM-dependent_MTases_sf"/>
</dbReference>
<dbReference type="EMBL" id="MCHX01000001">
    <property type="protein sequence ID" value="OFJ55811.1"/>
    <property type="molecule type" value="Genomic_DNA"/>
</dbReference>
<name>A0A1E8QBZ9_9MYCO</name>
<dbReference type="Pfam" id="PF05401">
    <property type="entry name" value="NodS"/>
    <property type="match status" value="1"/>
</dbReference>
<accession>A0A1E8QBZ9</accession>
<keyword evidence="1" id="KW-0808">Transferase</keyword>
<sequence>MYEAAADPWQLAERWYERRKYAITLAVLPDERYGHAFEPGCSVGVLTEALARRCDRVTATDVADGALTATRRRLADAGALDRVELRKASIDGGWPDDVDLVVLSELLYYLDAAALRSVLEREVPRLRAGTTVVTAHWRHPVEDYPLTGDAVTRIVADTPALHRLAGYLDDDVVVAVYTVGEARSVAVRTGVPGAR</sequence>
<dbReference type="GO" id="GO:0032259">
    <property type="term" value="P:methylation"/>
    <property type="evidence" value="ECO:0007669"/>
    <property type="project" value="UniProtKB-KW"/>
</dbReference>
<dbReference type="Gene3D" id="3.40.50.150">
    <property type="entry name" value="Vaccinia Virus protein VP39"/>
    <property type="match status" value="1"/>
</dbReference>
<protein>
    <submittedName>
        <fullName evidence="1">SAM-dependent methyltransferase</fullName>
    </submittedName>
</protein>
<dbReference type="AlphaFoldDB" id="A0A1E8QBZ9"/>
<keyword evidence="2" id="KW-1185">Reference proteome</keyword>
<keyword evidence="1" id="KW-0489">Methyltransferase</keyword>
<dbReference type="SUPFAM" id="SSF53335">
    <property type="entry name" value="S-adenosyl-L-methionine-dependent methyltransferases"/>
    <property type="match status" value="1"/>
</dbReference>